<name>A0A317DWT2_9PROT</name>
<comment type="caution">
    <text evidence="2">The sequence shown here is derived from an EMBL/GenBank/DDBJ whole genome shotgun (WGS) entry which is preliminary data.</text>
</comment>
<keyword evidence="3" id="KW-1185">Reference proteome</keyword>
<dbReference type="Proteomes" id="UP000246077">
    <property type="component" value="Unassembled WGS sequence"/>
</dbReference>
<dbReference type="InterPro" id="IPR046052">
    <property type="entry name" value="DUF6010"/>
</dbReference>
<reference evidence="3" key="1">
    <citation type="submission" date="2018-05" db="EMBL/GenBank/DDBJ databases">
        <title>Zavarzinia sp. HR-AS.</title>
        <authorList>
            <person name="Lee Y."/>
            <person name="Jeon C.O."/>
        </authorList>
    </citation>
    <scope>NUCLEOTIDE SEQUENCE [LARGE SCALE GENOMIC DNA]</scope>
    <source>
        <strain evidence="3">DSM 1231</strain>
    </source>
</reference>
<feature type="transmembrane region" description="Helical" evidence="1">
    <location>
        <begin position="69"/>
        <end position="89"/>
    </location>
</feature>
<organism evidence="2 3">
    <name type="scientific">Zavarzinia compransoris</name>
    <dbReference type="NCBI Taxonomy" id="1264899"/>
    <lineage>
        <taxon>Bacteria</taxon>
        <taxon>Pseudomonadati</taxon>
        <taxon>Pseudomonadota</taxon>
        <taxon>Alphaproteobacteria</taxon>
        <taxon>Rhodospirillales</taxon>
        <taxon>Zavarziniaceae</taxon>
        <taxon>Zavarzinia</taxon>
    </lineage>
</organism>
<gene>
    <name evidence="2" type="ORF">DKG75_17695</name>
</gene>
<dbReference type="AlphaFoldDB" id="A0A317DWT2"/>
<evidence type="ECO:0000313" key="3">
    <source>
        <dbReference type="Proteomes" id="UP000246077"/>
    </source>
</evidence>
<feature type="transmembrane region" description="Helical" evidence="1">
    <location>
        <begin position="123"/>
        <end position="144"/>
    </location>
</feature>
<evidence type="ECO:0000256" key="1">
    <source>
        <dbReference type="SAM" id="Phobius"/>
    </source>
</evidence>
<dbReference type="Pfam" id="PF19473">
    <property type="entry name" value="DUF6010"/>
    <property type="match status" value="1"/>
</dbReference>
<keyword evidence="1" id="KW-0472">Membrane</keyword>
<dbReference type="RefSeq" id="WP_109922500.1">
    <property type="nucleotide sequence ID" value="NZ_QGLF01000005.1"/>
</dbReference>
<protein>
    <submittedName>
        <fullName evidence="2">Uncharacterized protein</fullName>
    </submittedName>
</protein>
<proteinExistence type="predicted"/>
<keyword evidence="1" id="KW-0812">Transmembrane</keyword>
<dbReference type="EMBL" id="QGLF01000005">
    <property type="protein sequence ID" value="PWR18814.1"/>
    <property type="molecule type" value="Genomic_DNA"/>
</dbReference>
<feature type="transmembrane region" description="Helical" evidence="1">
    <location>
        <begin position="15"/>
        <end position="36"/>
    </location>
</feature>
<sequence>MTATAIDKHHHHQGVLAPALVGIGLSVLTVPAHLFLPRDASIDLAAVTVAVIGAIYLGFAIQAGSVRQIAVEAVVAVLFLGAALAGLWWSPWVVPAAYAGHGVWDWLHHGRGHSRDLVAVKSWYPPFCAAYDWIFALGLAAIWLL</sequence>
<evidence type="ECO:0000313" key="2">
    <source>
        <dbReference type="EMBL" id="PWR18814.1"/>
    </source>
</evidence>
<feature type="transmembrane region" description="Helical" evidence="1">
    <location>
        <begin position="42"/>
        <end position="62"/>
    </location>
</feature>
<accession>A0A317DWT2</accession>
<keyword evidence="1" id="KW-1133">Transmembrane helix</keyword>
<dbReference type="OrthoDB" id="673341at2"/>